<keyword evidence="6" id="KW-1185">Reference proteome</keyword>
<sequence length="904" mass="99997">MKRPDSSESPAAEQGAGPQKRSRSRTGCRCCKKSKVKCDEARPVCGNCLRSGKSCDYSLKLTWGGRPYKVPRVEKLNPIASLSRSQLAAGAGGSGIAPAAAKAVKASCSPAPENTLQLPQPPRSSRQAEPAALKPPSLNPSENLSFLLKMSDPTLNIPGLLRKEPVSRTLRPPLQAAKPAPPAAAFQSLEESYTDTPVKKGPSPSTSEPSESEKVSSDIQIKKEPSSSTLEPSPLASEKVSGNIQIKKEPSPFSREPSPFASEKVSSNIQNLNTKLGSLFDEKLTQLSPWSFLEEIDKSVSCSFPDLPPELQYAGDPRVTESENAFSLNSQLLLNSEVNLMSNDFSSASDLMENLTNNFTKTQELPEQPLHTFFSVPMISGFRTPPRNHYDEETGLLAISPSPASTSSSISEIMEPIPRGLLPLPDMLLNAPYFYDSFLFFTNLTSSILTPADSSVYINNPFKKVLPKLAMTNNGLMSLIVAFGSAHKSLLLKKDSTKIVDSLLGRALSDLLVLLNNKETCTSDLTLTLVMFFSSFLAFNYKSDKWKVHMNGAKQIFLMRGYNRPFDKILSDYKTDGSLISGEIKKSKLLYFLIRWFAYLDIFTNLSSPLEPTEDEIKKYCANSPSYLDSLSPMSDSFSSPNSFSSSFSIMDANNNGRAPSNDIPQNNDDLDASNTDPDDQIDYEVAETEDGLMKDESHQDIDYMLGFKIKFLPIFSQLAKLIKRVNLIKRSNERMNIASKASSIGLSPSIIESAINIQTKFQKLKYTVYETTETKRAKSLNAVVASNHCFLLMGMIQLYRRVLLMPRNSKIIQEMCLGILDAMTKHIDTQQPNSLGLILPLFIAGCECQNVNLQPLFIKKLHDFQEKGSVSAESGIEIMAKCWRTGRDWNEIMMEYDRNVVFL</sequence>
<dbReference type="CDD" id="cd00067">
    <property type="entry name" value="GAL4"/>
    <property type="match status" value="1"/>
</dbReference>
<dbReference type="SUPFAM" id="SSF57701">
    <property type="entry name" value="Zn2/Cys6 DNA-binding domain"/>
    <property type="match status" value="1"/>
</dbReference>
<feature type="domain" description="Zn(2)-C6 fungal-type" evidence="4">
    <location>
        <begin position="27"/>
        <end position="57"/>
    </location>
</feature>
<dbReference type="PANTHER" id="PTHR37534:SF43">
    <property type="entry name" value="FINGER DOMAIN PROTEIN, PUTATIVE (AFU_ORTHOLOGUE AFUA_1G01850)-RELATED"/>
    <property type="match status" value="1"/>
</dbReference>
<dbReference type="STRING" id="763406.A0A1E3NMW3"/>
<organism evidence="5 6">
    <name type="scientific">Pichia membranifaciens NRRL Y-2026</name>
    <dbReference type="NCBI Taxonomy" id="763406"/>
    <lineage>
        <taxon>Eukaryota</taxon>
        <taxon>Fungi</taxon>
        <taxon>Dikarya</taxon>
        <taxon>Ascomycota</taxon>
        <taxon>Saccharomycotina</taxon>
        <taxon>Pichiomycetes</taxon>
        <taxon>Pichiales</taxon>
        <taxon>Pichiaceae</taxon>
        <taxon>Pichia</taxon>
    </lineage>
</organism>
<dbReference type="EMBL" id="KV454002">
    <property type="protein sequence ID" value="ODQ47455.1"/>
    <property type="molecule type" value="Genomic_DNA"/>
</dbReference>
<dbReference type="InterPro" id="IPR001138">
    <property type="entry name" value="Zn2Cys6_DnaBD"/>
</dbReference>
<evidence type="ECO:0000256" key="1">
    <source>
        <dbReference type="ARBA" id="ARBA00004123"/>
    </source>
</evidence>
<feature type="region of interest" description="Disordered" evidence="3">
    <location>
        <begin position="1"/>
        <end position="27"/>
    </location>
</feature>
<accession>A0A1E3NMW3</accession>
<dbReference type="GO" id="GO:0045944">
    <property type="term" value="P:positive regulation of transcription by RNA polymerase II"/>
    <property type="evidence" value="ECO:0007669"/>
    <property type="project" value="TreeGrafter"/>
</dbReference>
<dbReference type="InterPro" id="IPR036864">
    <property type="entry name" value="Zn2-C6_fun-type_DNA-bd_sf"/>
</dbReference>
<feature type="region of interest" description="Disordered" evidence="3">
    <location>
        <begin position="190"/>
        <end position="261"/>
    </location>
</feature>
<feature type="compositionally biased region" description="Acidic residues" evidence="3">
    <location>
        <begin position="669"/>
        <end position="679"/>
    </location>
</feature>
<dbReference type="GO" id="GO:0000976">
    <property type="term" value="F:transcription cis-regulatory region binding"/>
    <property type="evidence" value="ECO:0007669"/>
    <property type="project" value="TreeGrafter"/>
</dbReference>
<name>A0A1E3NMW3_9ASCO</name>
<feature type="compositionally biased region" description="Low complexity" evidence="3">
    <location>
        <begin position="199"/>
        <end position="209"/>
    </location>
</feature>
<dbReference type="PANTHER" id="PTHR37534">
    <property type="entry name" value="TRANSCRIPTIONAL ACTIVATOR PROTEIN UGA3"/>
    <property type="match status" value="1"/>
</dbReference>
<evidence type="ECO:0000256" key="2">
    <source>
        <dbReference type="ARBA" id="ARBA00023242"/>
    </source>
</evidence>
<feature type="compositionally biased region" description="Polar residues" evidence="3">
    <location>
        <begin position="655"/>
        <end position="668"/>
    </location>
</feature>
<dbReference type="GO" id="GO:0005634">
    <property type="term" value="C:nucleus"/>
    <property type="evidence" value="ECO:0007669"/>
    <property type="project" value="UniProtKB-SubCell"/>
</dbReference>
<feature type="compositionally biased region" description="Polar residues" evidence="3">
    <location>
        <begin position="112"/>
        <end position="127"/>
    </location>
</feature>
<dbReference type="GeneID" id="30177499"/>
<evidence type="ECO:0000259" key="4">
    <source>
        <dbReference type="PROSITE" id="PS50048"/>
    </source>
</evidence>
<feature type="region of interest" description="Disordered" evidence="3">
    <location>
        <begin position="655"/>
        <end position="679"/>
    </location>
</feature>
<comment type="subcellular location">
    <subcellularLocation>
        <location evidence="1">Nucleus</location>
    </subcellularLocation>
</comment>
<dbReference type="PROSITE" id="PS50048">
    <property type="entry name" value="ZN2_CY6_FUNGAL_2"/>
    <property type="match status" value="1"/>
</dbReference>
<dbReference type="PROSITE" id="PS00463">
    <property type="entry name" value="ZN2_CY6_FUNGAL_1"/>
    <property type="match status" value="1"/>
</dbReference>
<reference evidence="5 6" key="1">
    <citation type="journal article" date="2016" name="Proc. Natl. Acad. Sci. U.S.A.">
        <title>Comparative genomics of biotechnologically important yeasts.</title>
        <authorList>
            <person name="Riley R."/>
            <person name="Haridas S."/>
            <person name="Wolfe K.H."/>
            <person name="Lopes M.R."/>
            <person name="Hittinger C.T."/>
            <person name="Goeker M."/>
            <person name="Salamov A.A."/>
            <person name="Wisecaver J.H."/>
            <person name="Long T.M."/>
            <person name="Calvey C.H."/>
            <person name="Aerts A.L."/>
            <person name="Barry K.W."/>
            <person name="Choi C."/>
            <person name="Clum A."/>
            <person name="Coughlan A.Y."/>
            <person name="Deshpande S."/>
            <person name="Douglass A.P."/>
            <person name="Hanson S.J."/>
            <person name="Klenk H.-P."/>
            <person name="LaButti K.M."/>
            <person name="Lapidus A."/>
            <person name="Lindquist E.A."/>
            <person name="Lipzen A.M."/>
            <person name="Meier-Kolthoff J.P."/>
            <person name="Ohm R.A."/>
            <person name="Otillar R.P."/>
            <person name="Pangilinan J.L."/>
            <person name="Peng Y."/>
            <person name="Rokas A."/>
            <person name="Rosa C.A."/>
            <person name="Scheuner C."/>
            <person name="Sibirny A.A."/>
            <person name="Slot J.C."/>
            <person name="Stielow J.B."/>
            <person name="Sun H."/>
            <person name="Kurtzman C.P."/>
            <person name="Blackwell M."/>
            <person name="Grigoriev I.V."/>
            <person name="Jeffries T.W."/>
        </authorList>
    </citation>
    <scope>NUCLEOTIDE SEQUENCE [LARGE SCALE GENOMIC DNA]</scope>
    <source>
        <strain evidence="5 6">NRRL Y-2026</strain>
    </source>
</reference>
<dbReference type="GO" id="GO:0000981">
    <property type="term" value="F:DNA-binding transcription factor activity, RNA polymerase II-specific"/>
    <property type="evidence" value="ECO:0007669"/>
    <property type="project" value="InterPro"/>
</dbReference>
<dbReference type="Gene3D" id="4.10.240.10">
    <property type="entry name" value="Zn(2)-C6 fungal-type DNA-binding domain"/>
    <property type="match status" value="1"/>
</dbReference>
<feature type="compositionally biased region" description="Low complexity" evidence="3">
    <location>
        <begin position="251"/>
        <end position="261"/>
    </location>
</feature>
<dbReference type="OrthoDB" id="5229455at2759"/>
<dbReference type="RefSeq" id="XP_019018568.1">
    <property type="nucleotide sequence ID" value="XM_019160812.1"/>
</dbReference>
<gene>
    <name evidence="5" type="ORF">PICMEDRAFT_15406</name>
</gene>
<dbReference type="InterPro" id="IPR021858">
    <property type="entry name" value="Fun_TF"/>
</dbReference>
<feature type="compositionally biased region" description="Low complexity" evidence="3">
    <location>
        <begin position="226"/>
        <end position="238"/>
    </location>
</feature>
<dbReference type="AlphaFoldDB" id="A0A1E3NMW3"/>
<feature type="region of interest" description="Disordered" evidence="3">
    <location>
        <begin position="108"/>
        <end position="140"/>
    </location>
</feature>
<proteinExistence type="predicted"/>
<feature type="compositionally biased region" description="Basic and acidic residues" evidence="3">
    <location>
        <begin position="211"/>
        <end position="225"/>
    </location>
</feature>
<evidence type="ECO:0000313" key="5">
    <source>
        <dbReference type="EMBL" id="ODQ47455.1"/>
    </source>
</evidence>
<dbReference type="SMART" id="SM00066">
    <property type="entry name" value="GAL4"/>
    <property type="match status" value="1"/>
</dbReference>
<keyword evidence="2" id="KW-0539">Nucleus</keyword>
<protein>
    <recommendedName>
        <fullName evidence="4">Zn(2)-C6 fungal-type domain-containing protein</fullName>
    </recommendedName>
</protein>
<dbReference type="Pfam" id="PF00172">
    <property type="entry name" value="Zn_clus"/>
    <property type="match status" value="1"/>
</dbReference>
<evidence type="ECO:0000313" key="6">
    <source>
        <dbReference type="Proteomes" id="UP000094455"/>
    </source>
</evidence>
<dbReference type="Pfam" id="PF11951">
    <property type="entry name" value="Fungal_trans_2"/>
    <property type="match status" value="1"/>
</dbReference>
<evidence type="ECO:0000256" key="3">
    <source>
        <dbReference type="SAM" id="MobiDB-lite"/>
    </source>
</evidence>
<dbReference type="Proteomes" id="UP000094455">
    <property type="component" value="Unassembled WGS sequence"/>
</dbReference>
<dbReference type="GO" id="GO:0008270">
    <property type="term" value="F:zinc ion binding"/>
    <property type="evidence" value="ECO:0007669"/>
    <property type="project" value="InterPro"/>
</dbReference>